<organism evidence="2 3">
    <name type="scientific">Caerostris extrusa</name>
    <name type="common">Bark spider</name>
    <name type="synonym">Caerostris bankana</name>
    <dbReference type="NCBI Taxonomy" id="172846"/>
    <lineage>
        <taxon>Eukaryota</taxon>
        <taxon>Metazoa</taxon>
        <taxon>Ecdysozoa</taxon>
        <taxon>Arthropoda</taxon>
        <taxon>Chelicerata</taxon>
        <taxon>Arachnida</taxon>
        <taxon>Araneae</taxon>
        <taxon>Araneomorphae</taxon>
        <taxon>Entelegynae</taxon>
        <taxon>Araneoidea</taxon>
        <taxon>Araneidae</taxon>
        <taxon>Caerostris</taxon>
    </lineage>
</organism>
<evidence type="ECO:0000256" key="1">
    <source>
        <dbReference type="SAM" id="MobiDB-lite"/>
    </source>
</evidence>
<evidence type="ECO:0000313" key="3">
    <source>
        <dbReference type="Proteomes" id="UP001054945"/>
    </source>
</evidence>
<dbReference type="EMBL" id="BPLR01020364">
    <property type="protein sequence ID" value="GIX77900.1"/>
    <property type="molecule type" value="Genomic_DNA"/>
</dbReference>
<accession>A0AAV4N214</accession>
<comment type="caution">
    <text evidence="2">The sequence shown here is derived from an EMBL/GenBank/DDBJ whole genome shotgun (WGS) entry which is preliminary data.</text>
</comment>
<proteinExistence type="predicted"/>
<sequence>MRDSDLKHCIAPCPQGQDCAEHLRLHAVPDRFRPTPAHGRSGPGQAADRLRNPPSGESSLPLPSPRDQGKDLPATGWMVKCGEKKRDECEIRSNSMEPQHAGPLGHSLQENSTLQLRLQKNLLC</sequence>
<gene>
    <name evidence="2" type="ORF">CEXT_374581</name>
</gene>
<reference evidence="2 3" key="1">
    <citation type="submission" date="2021-06" db="EMBL/GenBank/DDBJ databases">
        <title>Caerostris extrusa draft genome.</title>
        <authorList>
            <person name="Kono N."/>
            <person name="Arakawa K."/>
        </authorList>
    </citation>
    <scope>NUCLEOTIDE SEQUENCE [LARGE SCALE GENOMIC DNA]</scope>
</reference>
<protein>
    <submittedName>
        <fullName evidence="2">Uncharacterized protein</fullName>
    </submittedName>
</protein>
<feature type="region of interest" description="Disordered" evidence="1">
    <location>
        <begin position="30"/>
        <end position="112"/>
    </location>
</feature>
<name>A0AAV4N214_CAEEX</name>
<dbReference type="Proteomes" id="UP001054945">
    <property type="component" value="Unassembled WGS sequence"/>
</dbReference>
<dbReference type="AlphaFoldDB" id="A0AAV4N214"/>
<feature type="compositionally biased region" description="Basic and acidic residues" evidence="1">
    <location>
        <begin position="81"/>
        <end position="91"/>
    </location>
</feature>
<keyword evidence="3" id="KW-1185">Reference proteome</keyword>
<evidence type="ECO:0000313" key="2">
    <source>
        <dbReference type="EMBL" id="GIX77900.1"/>
    </source>
</evidence>